<keyword evidence="2" id="KW-1185">Reference proteome</keyword>
<dbReference type="Proteomes" id="UP001162131">
    <property type="component" value="Unassembled WGS sequence"/>
</dbReference>
<accession>A0AAU9JRF0</accession>
<evidence type="ECO:0000313" key="2">
    <source>
        <dbReference type="Proteomes" id="UP001162131"/>
    </source>
</evidence>
<name>A0AAU9JRF0_9CILI</name>
<dbReference type="EMBL" id="CAJZBQ010000036">
    <property type="protein sequence ID" value="CAG9324316.1"/>
    <property type="molecule type" value="Genomic_DNA"/>
</dbReference>
<reference evidence="1" key="1">
    <citation type="submission" date="2021-09" db="EMBL/GenBank/DDBJ databases">
        <authorList>
            <consortium name="AG Swart"/>
            <person name="Singh M."/>
            <person name="Singh A."/>
            <person name="Seah K."/>
            <person name="Emmerich C."/>
        </authorList>
    </citation>
    <scope>NUCLEOTIDE SEQUENCE</scope>
    <source>
        <strain evidence="1">ATCC30299</strain>
    </source>
</reference>
<organism evidence="1 2">
    <name type="scientific">Blepharisma stoltei</name>
    <dbReference type="NCBI Taxonomy" id="1481888"/>
    <lineage>
        <taxon>Eukaryota</taxon>
        <taxon>Sar</taxon>
        <taxon>Alveolata</taxon>
        <taxon>Ciliophora</taxon>
        <taxon>Postciliodesmatophora</taxon>
        <taxon>Heterotrichea</taxon>
        <taxon>Heterotrichida</taxon>
        <taxon>Blepharismidae</taxon>
        <taxon>Blepharisma</taxon>
    </lineage>
</organism>
<gene>
    <name evidence="1" type="ORF">BSTOLATCC_MIC36108</name>
</gene>
<comment type="caution">
    <text evidence="1">The sequence shown here is derived from an EMBL/GenBank/DDBJ whole genome shotgun (WGS) entry which is preliminary data.</text>
</comment>
<proteinExistence type="predicted"/>
<dbReference type="AlphaFoldDB" id="A0AAU9JRF0"/>
<evidence type="ECO:0000313" key="1">
    <source>
        <dbReference type="EMBL" id="CAG9324316.1"/>
    </source>
</evidence>
<protein>
    <submittedName>
        <fullName evidence="1">Uncharacterized protein</fullName>
    </submittedName>
</protein>
<sequence>MGISCLKLKQENYPSKIEVIAGENKFYLRSVPDSFLSLDTMINCKASKYCPQTDPLNYYSITYVNEKVGFHLKLLDDKSYRAAARSAKGETLKIKIEPSSYRNMIYFSIKKTGIFNFDSLLSLILPKVSELEENVASLLQSYDAIMKFSRCFCVRCSCPTFQMSVTVLLLAILSDCRSKGCAYNFLSRFPFIEFNTDSLGSEGKEAARYWNDMICHLEKVLPAMNEVCETFKRMQKMIQFEVENFQKNKEIDLSVLLENSKSMSQCALIGKPLERKIKSIYKDIEEASVTLQNPQDQKILEEVSKMIKLSKANDACSAIGLFGLRGSLRVNV</sequence>